<keyword evidence="3" id="KW-1185">Reference proteome</keyword>
<dbReference type="Proteomes" id="UP000293846">
    <property type="component" value="Unassembled WGS sequence"/>
</dbReference>
<evidence type="ECO:0000313" key="2">
    <source>
        <dbReference type="EMBL" id="TCJ02591.1"/>
    </source>
</evidence>
<reference evidence="2 3" key="1">
    <citation type="submission" date="2019-03" db="EMBL/GenBank/DDBJ databases">
        <authorList>
            <person name="Jensen L."/>
            <person name="Storgaard J."/>
            <person name="Sulaj E."/>
            <person name="Schramm A."/>
            <person name="Marshall I.P.G."/>
        </authorList>
    </citation>
    <scope>NUCLEOTIDE SEQUENCE [LARGE SCALE GENOMIC DNA]</scope>
    <source>
        <strain evidence="2 3">2017H2G3</strain>
    </source>
</reference>
<keyword evidence="1" id="KW-0812">Transmembrane</keyword>
<organism evidence="2 3">
    <name type="scientific">Cytobacillus praedii</name>
    <dbReference type="NCBI Taxonomy" id="1742358"/>
    <lineage>
        <taxon>Bacteria</taxon>
        <taxon>Bacillati</taxon>
        <taxon>Bacillota</taxon>
        <taxon>Bacilli</taxon>
        <taxon>Bacillales</taxon>
        <taxon>Bacillaceae</taxon>
        <taxon>Cytobacillus</taxon>
    </lineage>
</organism>
<dbReference type="OrthoDB" id="53505at2"/>
<evidence type="ECO:0000313" key="3">
    <source>
        <dbReference type="Proteomes" id="UP000293846"/>
    </source>
</evidence>
<name>A0A4R1ARM5_9BACI</name>
<dbReference type="EMBL" id="SJTH01000030">
    <property type="protein sequence ID" value="TCJ02591.1"/>
    <property type="molecule type" value="Genomic_DNA"/>
</dbReference>
<dbReference type="RefSeq" id="WP_057767886.1">
    <property type="nucleotide sequence ID" value="NZ_LMBX01000037.1"/>
</dbReference>
<protein>
    <submittedName>
        <fullName evidence="2">Uncharacterized protein</fullName>
    </submittedName>
</protein>
<proteinExistence type="predicted"/>
<feature type="transmembrane region" description="Helical" evidence="1">
    <location>
        <begin position="69"/>
        <end position="90"/>
    </location>
</feature>
<feature type="transmembrane region" description="Helical" evidence="1">
    <location>
        <begin position="127"/>
        <end position="148"/>
    </location>
</feature>
<gene>
    <name evidence="2" type="ORF">E0Y62_18675</name>
</gene>
<dbReference type="AlphaFoldDB" id="A0A4R1ARM5"/>
<keyword evidence="1" id="KW-0472">Membrane</keyword>
<evidence type="ECO:0000256" key="1">
    <source>
        <dbReference type="SAM" id="Phobius"/>
    </source>
</evidence>
<feature type="transmembrane region" description="Helical" evidence="1">
    <location>
        <begin position="6"/>
        <end position="25"/>
    </location>
</feature>
<feature type="transmembrane region" description="Helical" evidence="1">
    <location>
        <begin position="102"/>
        <end position="121"/>
    </location>
</feature>
<accession>A0A4R1ARM5</accession>
<comment type="caution">
    <text evidence="2">The sequence shown here is derived from an EMBL/GenBank/DDBJ whole genome shotgun (WGS) entry which is preliminary data.</text>
</comment>
<keyword evidence="1" id="KW-1133">Transmembrane helix</keyword>
<sequence length="154" mass="17559">MGFSLIGFIIVISILIPNFLFIAFPPQNIPKEIKDPALIFTIAERIGQGSCMLLLVISETNFEETNINICFFLMIACISFYYFLWIRYFVQGRTYSTAYKSLGFIPVPMAIFPVLAFGFAAIWGKSIWLGISVIILAFGHITNSWIIYQYTKQN</sequence>
<dbReference type="STRING" id="1742358.GCA_001439605_00577"/>